<feature type="transmembrane region" description="Helical" evidence="6">
    <location>
        <begin position="90"/>
        <end position="110"/>
    </location>
</feature>
<accession>A0A238JB58</accession>
<feature type="transmembrane region" description="Helical" evidence="6">
    <location>
        <begin position="260"/>
        <end position="276"/>
    </location>
</feature>
<dbReference type="PANTHER" id="PTHR32322:SF2">
    <property type="entry name" value="EAMA DOMAIN-CONTAINING PROTEIN"/>
    <property type="match status" value="1"/>
</dbReference>
<evidence type="ECO:0000313" key="9">
    <source>
        <dbReference type="Proteomes" id="UP000225972"/>
    </source>
</evidence>
<reference evidence="9" key="1">
    <citation type="submission" date="2017-05" db="EMBL/GenBank/DDBJ databases">
        <authorList>
            <person name="Rodrigo-Torres L."/>
            <person name="Arahal R. D."/>
            <person name="Lucena T."/>
        </authorList>
    </citation>
    <scope>NUCLEOTIDE SEQUENCE [LARGE SCALE GENOMIC DNA]</scope>
    <source>
        <strain evidence="9">CECT 8649</strain>
    </source>
</reference>
<feature type="domain" description="EamA" evidence="7">
    <location>
        <begin position="143"/>
        <end position="274"/>
    </location>
</feature>
<feature type="transmembrane region" description="Helical" evidence="6">
    <location>
        <begin position="35"/>
        <end position="52"/>
    </location>
</feature>
<evidence type="ECO:0000259" key="7">
    <source>
        <dbReference type="Pfam" id="PF00892"/>
    </source>
</evidence>
<dbReference type="OrthoDB" id="5430053at2"/>
<dbReference type="InterPro" id="IPR050638">
    <property type="entry name" value="AA-Vitamin_Transporters"/>
</dbReference>
<evidence type="ECO:0000256" key="6">
    <source>
        <dbReference type="SAM" id="Phobius"/>
    </source>
</evidence>
<feature type="transmembrane region" description="Helical" evidence="6">
    <location>
        <begin position="204"/>
        <end position="223"/>
    </location>
</feature>
<dbReference type="Proteomes" id="UP000225972">
    <property type="component" value="Unassembled WGS sequence"/>
</dbReference>
<feature type="transmembrane region" description="Helical" evidence="6">
    <location>
        <begin position="142"/>
        <end position="162"/>
    </location>
</feature>
<keyword evidence="9" id="KW-1185">Reference proteome</keyword>
<dbReference type="PANTHER" id="PTHR32322">
    <property type="entry name" value="INNER MEMBRANE TRANSPORTER"/>
    <property type="match status" value="1"/>
</dbReference>
<feature type="transmembrane region" description="Helical" evidence="6">
    <location>
        <begin position="174"/>
        <end position="192"/>
    </location>
</feature>
<name>A0A238JB58_9RHOB</name>
<comment type="similarity">
    <text evidence="2">Belongs to the EamA transporter family.</text>
</comment>
<dbReference type="InterPro" id="IPR000620">
    <property type="entry name" value="EamA_dom"/>
</dbReference>
<evidence type="ECO:0000256" key="4">
    <source>
        <dbReference type="ARBA" id="ARBA00022989"/>
    </source>
</evidence>
<keyword evidence="5 6" id="KW-0472">Membrane</keyword>
<keyword evidence="4 6" id="KW-1133">Transmembrane helix</keyword>
<feature type="domain" description="EamA" evidence="7">
    <location>
        <begin position="8"/>
        <end position="133"/>
    </location>
</feature>
<dbReference type="SUPFAM" id="SSF103481">
    <property type="entry name" value="Multidrug resistance efflux transporter EmrE"/>
    <property type="match status" value="2"/>
</dbReference>
<evidence type="ECO:0000256" key="3">
    <source>
        <dbReference type="ARBA" id="ARBA00022692"/>
    </source>
</evidence>
<evidence type="ECO:0000313" key="8">
    <source>
        <dbReference type="EMBL" id="SMX27192.1"/>
    </source>
</evidence>
<evidence type="ECO:0000256" key="5">
    <source>
        <dbReference type="ARBA" id="ARBA00023136"/>
    </source>
</evidence>
<proteinExistence type="inferred from homology"/>
<dbReference type="EMBL" id="FXXP01000001">
    <property type="protein sequence ID" value="SMX27192.1"/>
    <property type="molecule type" value="Genomic_DNA"/>
</dbReference>
<sequence length="296" mass="31088">MSRQTDLFLTALAPIIWGSSYIVSTEALPGFDPFWVGFLRALPAGVLLLVITRQFPERAWWGRVIILGGLNFAIFWGALFVAAYRLPGGVAATLGAVQPLLVLVLAHLLLGAELRLAAILAALAGIGGVALLILGPDAQLDAIGLLAALIGAGSMALGTVLSRRWQPPVPPLTFAAWQLSAGGLLLLPMAWISRPELPQIDGTALLGLIWLSVIGAALTYVLFFRGLARLGPATISSLGFLSPLSAVLLGWIILNQALSPVQITGAAIILASIWAAQRAANTPPRPVLNSKIESRV</sequence>
<dbReference type="Pfam" id="PF00892">
    <property type="entry name" value="EamA"/>
    <property type="match status" value="2"/>
</dbReference>
<feature type="transmembrane region" description="Helical" evidence="6">
    <location>
        <begin position="64"/>
        <end position="84"/>
    </location>
</feature>
<evidence type="ECO:0000256" key="1">
    <source>
        <dbReference type="ARBA" id="ARBA00004141"/>
    </source>
</evidence>
<protein>
    <submittedName>
        <fullName evidence="8">Putative DMT superfamily transporter inner membrane protein</fullName>
    </submittedName>
</protein>
<dbReference type="GO" id="GO:0016020">
    <property type="term" value="C:membrane"/>
    <property type="evidence" value="ECO:0007669"/>
    <property type="project" value="UniProtKB-SubCell"/>
</dbReference>
<organism evidence="8 9">
    <name type="scientific">Pelagimonas phthalicica</name>
    <dbReference type="NCBI Taxonomy" id="1037362"/>
    <lineage>
        <taxon>Bacteria</taxon>
        <taxon>Pseudomonadati</taxon>
        <taxon>Pseudomonadota</taxon>
        <taxon>Alphaproteobacteria</taxon>
        <taxon>Rhodobacterales</taxon>
        <taxon>Roseobacteraceae</taxon>
        <taxon>Pelagimonas</taxon>
    </lineage>
</organism>
<dbReference type="InterPro" id="IPR037185">
    <property type="entry name" value="EmrE-like"/>
</dbReference>
<gene>
    <name evidence="8" type="ORF">TRP8649_01294</name>
</gene>
<evidence type="ECO:0000256" key="2">
    <source>
        <dbReference type="ARBA" id="ARBA00007362"/>
    </source>
</evidence>
<keyword evidence="3 6" id="KW-0812">Transmembrane</keyword>
<comment type="subcellular location">
    <subcellularLocation>
        <location evidence="1">Membrane</location>
        <topology evidence="1">Multi-pass membrane protein</topology>
    </subcellularLocation>
</comment>
<feature type="transmembrane region" description="Helical" evidence="6">
    <location>
        <begin position="235"/>
        <end position="254"/>
    </location>
</feature>
<feature type="transmembrane region" description="Helical" evidence="6">
    <location>
        <begin position="117"/>
        <end position="136"/>
    </location>
</feature>
<dbReference type="AlphaFoldDB" id="A0A238JB58"/>
<dbReference type="RefSeq" id="WP_099243370.1">
    <property type="nucleotide sequence ID" value="NZ_FXXP01000001.1"/>
</dbReference>